<dbReference type="SUPFAM" id="SSF51306">
    <property type="entry name" value="LexA/Signal peptidase"/>
    <property type="match status" value="1"/>
</dbReference>
<keyword evidence="6 12" id="KW-0645">Protease</keyword>
<evidence type="ECO:0000256" key="5">
    <source>
        <dbReference type="ARBA" id="ARBA00022475"/>
    </source>
</evidence>
<dbReference type="CDD" id="cd06530">
    <property type="entry name" value="S26_SPase_I"/>
    <property type="match status" value="1"/>
</dbReference>
<evidence type="ECO:0000259" key="14">
    <source>
        <dbReference type="Pfam" id="PF10502"/>
    </source>
</evidence>
<dbReference type="GO" id="GO:0006465">
    <property type="term" value="P:signal peptide processing"/>
    <property type="evidence" value="ECO:0007669"/>
    <property type="project" value="InterPro"/>
</dbReference>
<dbReference type="FunFam" id="2.10.109.10:FF:000008">
    <property type="entry name" value="Signal peptidase I"/>
    <property type="match status" value="1"/>
</dbReference>
<evidence type="ECO:0000256" key="12">
    <source>
        <dbReference type="RuleBase" id="RU003993"/>
    </source>
</evidence>
<organism evidence="15 16">
    <name type="scientific">Sporosarcina newyorkensis 2681</name>
    <dbReference type="NCBI Taxonomy" id="1027292"/>
    <lineage>
        <taxon>Bacteria</taxon>
        <taxon>Bacillati</taxon>
        <taxon>Bacillota</taxon>
        <taxon>Bacilli</taxon>
        <taxon>Bacillales</taxon>
        <taxon>Caryophanaceae</taxon>
        <taxon>Sporosarcina</taxon>
    </lineage>
</organism>
<dbReference type="GO" id="GO:0005886">
    <property type="term" value="C:plasma membrane"/>
    <property type="evidence" value="ECO:0007669"/>
    <property type="project" value="UniProtKB-SubCell"/>
</dbReference>
<feature type="active site" evidence="11">
    <location>
        <position position="107"/>
    </location>
</feature>
<dbReference type="PROSITE" id="PS00760">
    <property type="entry name" value="SPASE_I_2"/>
    <property type="match status" value="1"/>
</dbReference>
<evidence type="ECO:0000256" key="7">
    <source>
        <dbReference type="ARBA" id="ARBA00022692"/>
    </source>
</evidence>
<evidence type="ECO:0000256" key="3">
    <source>
        <dbReference type="ARBA" id="ARBA00009370"/>
    </source>
</evidence>
<proteinExistence type="inferred from homology"/>
<dbReference type="PROSITE" id="PS00501">
    <property type="entry name" value="SPASE_I_1"/>
    <property type="match status" value="1"/>
</dbReference>
<dbReference type="InterPro" id="IPR019756">
    <property type="entry name" value="Pept_S26A_signal_pept_1_Ser-AS"/>
</dbReference>
<evidence type="ECO:0000256" key="2">
    <source>
        <dbReference type="ARBA" id="ARBA00004401"/>
    </source>
</evidence>
<feature type="transmembrane region" description="Helical" evidence="12">
    <location>
        <begin position="38"/>
        <end position="62"/>
    </location>
</feature>
<evidence type="ECO:0000313" key="15">
    <source>
        <dbReference type="EMBL" id="EGQ27329.1"/>
    </source>
</evidence>
<dbReference type="eggNOG" id="COG0681">
    <property type="taxonomic scope" value="Bacteria"/>
</dbReference>
<evidence type="ECO:0000256" key="4">
    <source>
        <dbReference type="ARBA" id="ARBA00013208"/>
    </source>
</evidence>
<dbReference type="GO" id="GO:0009003">
    <property type="term" value="F:signal peptidase activity"/>
    <property type="evidence" value="ECO:0007669"/>
    <property type="project" value="UniProtKB-EC"/>
</dbReference>
<evidence type="ECO:0000256" key="11">
    <source>
        <dbReference type="PIRSR" id="PIRSR600223-1"/>
    </source>
</evidence>
<comment type="similarity">
    <text evidence="3 13">Belongs to the peptidase S26 family.</text>
</comment>
<dbReference type="Gene3D" id="2.10.109.10">
    <property type="entry name" value="Umud Fragment, subunit A"/>
    <property type="match status" value="1"/>
</dbReference>
<dbReference type="InterPro" id="IPR000223">
    <property type="entry name" value="Pept_S26A_signal_pept_1"/>
</dbReference>
<evidence type="ECO:0000256" key="1">
    <source>
        <dbReference type="ARBA" id="ARBA00000677"/>
    </source>
</evidence>
<accession>F9DPD3</accession>
<gene>
    <name evidence="15" type="primary">spsB</name>
    <name evidence="15" type="ORF">HMPREF9372_0663</name>
</gene>
<evidence type="ECO:0000256" key="10">
    <source>
        <dbReference type="ARBA" id="ARBA00023136"/>
    </source>
</evidence>
<comment type="caution">
    <text evidence="15">The sequence shown here is derived from an EMBL/GenBank/DDBJ whole genome shotgun (WGS) entry which is preliminary data.</text>
</comment>
<comment type="subcellular location">
    <subcellularLocation>
        <location evidence="2">Cell membrane</location>
        <topology evidence="2">Single-pass type II membrane protein</topology>
    </subcellularLocation>
    <subcellularLocation>
        <location evidence="13">Membrane</location>
        <topology evidence="13">Single-pass type II membrane protein</topology>
    </subcellularLocation>
</comment>
<dbReference type="STRING" id="759851.SAMN04244570_2415"/>
<sequence>MASFLFAHKVIWRYNNSRQGQEARLMEEKKTKSEGLEWIKALLIAFGLAAIIRVFLFTPIVVDGISMMPTLEHGDRMIVNKIGYTIGEPHRFDIVVFHAPEQKDYIKRVIGLPGDTVEYKDDVLYINDKPYEEPYLDKYKAEIQDGTLTEDFTLQDIPQIQANVVPEGHVFVMGDNRRKSKDSRHIGPVAIDEIIGNTSVIFWPIKDFGFVK</sequence>
<dbReference type="GO" id="GO:0004252">
    <property type="term" value="F:serine-type endopeptidase activity"/>
    <property type="evidence" value="ECO:0007669"/>
    <property type="project" value="InterPro"/>
</dbReference>
<keyword evidence="5" id="KW-1003">Cell membrane</keyword>
<dbReference type="InterPro" id="IPR019757">
    <property type="entry name" value="Pept_S26A_signal_pept_1_Lys-AS"/>
</dbReference>
<keyword evidence="8 12" id="KW-0378">Hydrolase</keyword>
<comment type="catalytic activity">
    <reaction evidence="1 12">
        <text>Cleavage of hydrophobic, N-terminal signal or leader sequences from secreted and periplasmic proteins.</text>
        <dbReference type="EC" id="3.4.21.89"/>
    </reaction>
</comment>
<keyword evidence="9 12" id="KW-1133">Transmembrane helix</keyword>
<dbReference type="PRINTS" id="PR00727">
    <property type="entry name" value="LEADERPTASE"/>
</dbReference>
<name>F9DPD3_9BACL</name>
<keyword evidence="10 12" id="KW-0472">Membrane</keyword>
<dbReference type="InterPro" id="IPR019758">
    <property type="entry name" value="Pept_S26A_signal_pept_1_CS"/>
</dbReference>
<evidence type="ECO:0000313" key="16">
    <source>
        <dbReference type="Proteomes" id="UP000005316"/>
    </source>
</evidence>
<dbReference type="MEROPS" id="S26.018"/>
<feature type="domain" description="Peptidase S26" evidence="14">
    <location>
        <begin position="36"/>
        <end position="203"/>
    </location>
</feature>
<evidence type="ECO:0000256" key="8">
    <source>
        <dbReference type="ARBA" id="ARBA00022801"/>
    </source>
</evidence>
<dbReference type="InterPro" id="IPR036286">
    <property type="entry name" value="LexA/Signal_pep-like_sf"/>
</dbReference>
<reference evidence="15 16" key="1">
    <citation type="submission" date="2011-04" db="EMBL/GenBank/DDBJ databases">
        <authorList>
            <person name="Muzny D."/>
            <person name="Qin X."/>
            <person name="Deng J."/>
            <person name="Jiang H."/>
            <person name="Liu Y."/>
            <person name="Qu J."/>
            <person name="Song X.-Z."/>
            <person name="Zhang L."/>
            <person name="Thornton R."/>
            <person name="Coyle M."/>
            <person name="Francisco L."/>
            <person name="Jackson L."/>
            <person name="Javaid M."/>
            <person name="Korchina V."/>
            <person name="Kovar C."/>
            <person name="Mata R."/>
            <person name="Mathew T."/>
            <person name="Ngo R."/>
            <person name="Nguyen L."/>
            <person name="Nguyen N."/>
            <person name="Okwuonu G."/>
            <person name="Ongeri F."/>
            <person name="Pham C."/>
            <person name="Simmons D."/>
            <person name="Wilczek-Boney K."/>
            <person name="Hale W."/>
            <person name="Jakkamsetti A."/>
            <person name="Pham P."/>
            <person name="Ruth R."/>
            <person name="San Lucas F."/>
            <person name="Warren J."/>
            <person name="Zhang J."/>
            <person name="Zhao Z."/>
            <person name="Zhou C."/>
            <person name="Zhu D."/>
            <person name="Lee S."/>
            <person name="Bess C."/>
            <person name="Blankenburg K."/>
            <person name="Forbes L."/>
            <person name="Fu Q."/>
            <person name="Gubbala S."/>
            <person name="Hirani K."/>
            <person name="Jayaseelan J.C."/>
            <person name="Lara F."/>
            <person name="Munidasa M."/>
            <person name="Palculict T."/>
            <person name="Patil S."/>
            <person name="Pu L.-L."/>
            <person name="Saada N."/>
            <person name="Tang L."/>
            <person name="Weissenberger G."/>
            <person name="Zhu Y."/>
            <person name="Hemphill L."/>
            <person name="Shang Y."/>
            <person name="Youmans B."/>
            <person name="Ayvaz T."/>
            <person name="Ross M."/>
            <person name="Santibanez J."/>
            <person name="Aqrawi P."/>
            <person name="Gross S."/>
            <person name="Joshi V."/>
            <person name="Fowler G."/>
            <person name="Nazareth L."/>
            <person name="Reid J."/>
            <person name="Worley K."/>
            <person name="Petrosino J."/>
            <person name="Highlander S."/>
            <person name="Gibbs R."/>
        </authorList>
    </citation>
    <scope>NUCLEOTIDE SEQUENCE [LARGE SCALE GENOMIC DNA]</scope>
    <source>
        <strain evidence="15 16">2681</strain>
    </source>
</reference>
<dbReference type="Pfam" id="PF10502">
    <property type="entry name" value="Peptidase_S26"/>
    <property type="match status" value="1"/>
</dbReference>
<dbReference type="EMBL" id="AFPZ01000018">
    <property type="protein sequence ID" value="EGQ27329.1"/>
    <property type="molecule type" value="Genomic_DNA"/>
</dbReference>
<dbReference type="AlphaFoldDB" id="F9DPD3"/>
<evidence type="ECO:0000256" key="13">
    <source>
        <dbReference type="RuleBase" id="RU362042"/>
    </source>
</evidence>
<dbReference type="InterPro" id="IPR019533">
    <property type="entry name" value="Peptidase_S26"/>
</dbReference>
<dbReference type="PROSITE" id="PS00761">
    <property type="entry name" value="SPASE_I_3"/>
    <property type="match status" value="1"/>
</dbReference>
<dbReference type="NCBIfam" id="TIGR02227">
    <property type="entry name" value="sigpep_I_bact"/>
    <property type="match status" value="1"/>
</dbReference>
<evidence type="ECO:0000256" key="6">
    <source>
        <dbReference type="ARBA" id="ARBA00022670"/>
    </source>
</evidence>
<protein>
    <recommendedName>
        <fullName evidence="4 12">Signal peptidase I</fullName>
        <ecNumber evidence="4 12">3.4.21.89</ecNumber>
    </recommendedName>
</protein>
<dbReference type="Proteomes" id="UP000005316">
    <property type="component" value="Unassembled WGS sequence"/>
</dbReference>
<dbReference type="PANTHER" id="PTHR43390:SF8">
    <property type="entry name" value="SIGNAL PEPTIDASE I"/>
    <property type="match status" value="1"/>
</dbReference>
<evidence type="ECO:0000256" key="9">
    <source>
        <dbReference type="ARBA" id="ARBA00022989"/>
    </source>
</evidence>
<dbReference type="HOGENOM" id="CLU_028723_5_0_9"/>
<feature type="active site" evidence="11">
    <location>
        <position position="66"/>
    </location>
</feature>
<keyword evidence="7 12" id="KW-0812">Transmembrane</keyword>
<dbReference type="PANTHER" id="PTHR43390">
    <property type="entry name" value="SIGNAL PEPTIDASE I"/>
    <property type="match status" value="1"/>
</dbReference>
<dbReference type="EC" id="3.4.21.89" evidence="4 12"/>